<evidence type="ECO:0000256" key="1">
    <source>
        <dbReference type="ARBA" id="ARBA00004959"/>
    </source>
</evidence>
<sequence>MAIDIFESGVRRNELVMRVQPDEAVYLKVMTKRPGMDLIPEETELDLTYSKRFGVGI</sequence>
<dbReference type="Pfam" id="PF02781">
    <property type="entry name" value="G6PD_C"/>
    <property type="match status" value="1"/>
</dbReference>
<proteinExistence type="predicted"/>
<dbReference type="InterPro" id="IPR001282">
    <property type="entry name" value="G6P_DH"/>
</dbReference>
<evidence type="ECO:0000256" key="4">
    <source>
        <dbReference type="ARBA" id="ARBA00023002"/>
    </source>
</evidence>
<comment type="pathway">
    <text evidence="1">Carbohydrate degradation; pentose phosphate pathway.</text>
</comment>
<dbReference type="GO" id="GO:0005829">
    <property type="term" value="C:cytosol"/>
    <property type="evidence" value="ECO:0007669"/>
    <property type="project" value="TreeGrafter"/>
</dbReference>
<evidence type="ECO:0000256" key="5">
    <source>
        <dbReference type="ARBA" id="ARBA00023277"/>
    </source>
</evidence>
<keyword evidence="9" id="KW-1185">Reference proteome</keyword>
<name>A0A3P7MVX6_DIBLA</name>
<dbReference type="GO" id="GO:0004345">
    <property type="term" value="F:glucose-6-phosphate dehydrogenase activity"/>
    <property type="evidence" value="ECO:0007669"/>
    <property type="project" value="UniProtKB-EC"/>
</dbReference>
<keyword evidence="5" id="KW-0119">Carbohydrate metabolism</keyword>
<dbReference type="PANTHER" id="PTHR23429">
    <property type="entry name" value="GLUCOSE-6-PHOSPHATE 1-DEHYDROGENASE G6PD"/>
    <property type="match status" value="1"/>
</dbReference>
<dbReference type="Gene3D" id="3.30.360.10">
    <property type="entry name" value="Dihydrodipicolinate Reductase, domain 2"/>
    <property type="match status" value="1"/>
</dbReference>
<evidence type="ECO:0000313" key="8">
    <source>
        <dbReference type="EMBL" id="VDN22441.1"/>
    </source>
</evidence>
<evidence type="ECO:0000256" key="3">
    <source>
        <dbReference type="ARBA" id="ARBA00022857"/>
    </source>
</evidence>
<dbReference type="EMBL" id="UYRU01072589">
    <property type="protein sequence ID" value="VDN22441.1"/>
    <property type="molecule type" value="Genomic_DNA"/>
</dbReference>
<organism evidence="8 9">
    <name type="scientific">Dibothriocephalus latus</name>
    <name type="common">Fish tapeworm</name>
    <name type="synonym">Diphyllobothrium latum</name>
    <dbReference type="NCBI Taxonomy" id="60516"/>
    <lineage>
        <taxon>Eukaryota</taxon>
        <taxon>Metazoa</taxon>
        <taxon>Spiralia</taxon>
        <taxon>Lophotrochozoa</taxon>
        <taxon>Platyhelminthes</taxon>
        <taxon>Cestoda</taxon>
        <taxon>Eucestoda</taxon>
        <taxon>Diphyllobothriidea</taxon>
        <taxon>Diphyllobothriidae</taxon>
        <taxon>Dibothriocephalus</taxon>
    </lineage>
</organism>
<dbReference type="Proteomes" id="UP000281553">
    <property type="component" value="Unassembled WGS sequence"/>
</dbReference>
<protein>
    <recommendedName>
        <fullName evidence="2">glucose-6-phosphate dehydrogenase (NADP(+))</fullName>
        <ecNumber evidence="2">1.1.1.49</ecNumber>
    </recommendedName>
</protein>
<dbReference type="InterPro" id="IPR022675">
    <property type="entry name" value="G6P_DH_C"/>
</dbReference>
<dbReference type="AlphaFoldDB" id="A0A3P7MVX6"/>
<keyword evidence="4" id="KW-0560">Oxidoreductase</keyword>
<evidence type="ECO:0000256" key="6">
    <source>
        <dbReference type="ARBA" id="ARBA00047696"/>
    </source>
</evidence>
<gene>
    <name evidence="8" type="ORF">DILT_LOCUS14059</name>
</gene>
<evidence type="ECO:0000256" key="2">
    <source>
        <dbReference type="ARBA" id="ARBA00013019"/>
    </source>
</evidence>
<dbReference type="GO" id="GO:0006006">
    <property type="term" value="P:glucose metabolic process"/>
    <property type="evidence" value="ECO:0007669"/>
    <property type="project" value="InterPro"/>
</dbReference>
<keyword evidence="3" id="KW-0521">NADP</keyword>
<dbReference type="EC" id="1.1.1.49" evidence="2"/>
<dbReference type="GO" id="GO:0009051">
    <property type="term" value="P:pentose-phosphate shunt, oxidative branch"/>
    <property type="evidence" value="ECO:0007669"/>
    <property type="project" value="TreeGrafter"/>
</dbReference>
<comment type="catalytic activity">
    <reaction evidence="6">
        <text>D-glucose 6-phosphate + NADP(+) = 6-phospho-D-glucono-1,5-lactone + NADPH + H(+)</text>
        <dbReference type="Rhea" id="RHEA:15841"/>
        <dbReference type="ChEBI" id="CHEBI:15378"/>
        <dbReference type="ChEBI" id="CHEBI:57783"/>
        <dbReference type="ChEBI" id="CHEBI:57955"/>
        <dbReference type="ChEBI" id="CHEBI:58349"/>
        <dbReference type="ChEBI" id="CHEBI:61548"/>
        <dbReference type="EC" id="1.1.1.49"/>
    </reaction>
    <physiologicalReaction direction="left-to-right" evidence="6">
        <dbReference type="Rhea" id="RHEA:15842"/>
    </physiologicalReaction>
</comment>
<reference evidence="8 9" key="1">
    <citation type="submission" date="2018-11" db="EMBL/GenBank/DDBJ databases">
        <authorList>
            <consortium name="Pathogen Informatics"/>
        </authorList>
    </citation>
    <scope>NUCLEOTIDE SEQUENCE [LARGE SCALE GENOMIC DNA]</scope>
</reference>
<dbReference type="SUPFAM" id="SSF55347">
    <property type="entry name" value="Glyceraldehyde-3-phosphate dehydrogenase-like, C-terminal domain"/>
    <property type="match status" value="1"/>
</dbReference>
<dbReference type="PANTHER" id="PTHR23429:SF0">
    <property type="entry name" value="GLUCOSE-6-PHOSPHATE 1-DEHYDROGENASE"/>
    <property type="match status" value="1"/>
</dbReference>
<dbReference type="OrthoDB" id="60984at2759"/>
<evidence type="ECO:0000259" key="7">
    <source>
        <dbReference type="Pfam" id="PF02781"/>
    </source>
</evidence>
<accession>A0A3P7MVX6</accession>
<feature type="domain" description="Glucose-6-phosphate dehydrogenase C-terminal" evidence="7">
    <location>
        <begin position="5"/>
        <end position="54"/>
    </location>
</feature>
<evidence type="ECO:0000313" key="9">
    <source>
        <dbReference type="Proteomes" id="UP000281553"/>
    </source>
</evidence>
<dbReference type="GO" id="GO:0050661">
    <property type="term" value="F:NADP binding"/>
    <property type="evidence" value="ECO:0007669"/>
    <property type="project" value="InterPro"/>
</dbReference>